<dbReference type="InParanoid" id="A0A6P5IK56"/>
<name>A0A6P5IK56_PHACI</name>
<sequence>MERPTLFHESLSFIRSPPAIFSESGAAPCADDSSRAPSGKHKVSRGNLVESFKPEAGRRARAPSLTPAFREAPGAGLRRLRAGLAAPSPRPGRPACERTVPLRAAEERRRGRGWGAGPRAQELAQSCADPAPRTRAASSGSGSPCPLRPAPQDAVGGPLPPIPLPQTPAAGGEVPRARGGGVRATSAGPGERTPPPRRPEHGQQPQARCAEPWGAQRPGASPRLSPKQRQHPAGKEPGAPPAPGWPSGSPPLSVPSAGLSAPSLENLPRGA</sequence>
<gene>
    <name evidence="3" type="primary">LOC110192431</name>
</gene>
<proteinExistence type="predicted"/>
<feature type="compositionally biased region" description="Low complexity" evidence="1">
    <location>
        <begin position="254"/>
        <end position="264"/>
    </location>
</feature>
<protein>
    <submittedName>
        <fullName evidence="3">Uncharacterized protein LOC110192431</fullName>
    </submittedName>
</protein>
<feature type="region of interest" description="Disordered" evidence="1">
    <location>
        <begin position="84"/>
        <end position="271"/>
    </location>
</feature>
<evidence type="ECO:0000313" key="3">
    <source>
        <dbReference type="RefSeq" id="XP_020819241.1"/>
    </source>
</evidence>
<accession>A0A6P5IK56</accession>
<dbReference type="AlphaFoldDB" id="A0A6P5IK56"/>
<dbReference type="Proteomes" id="UP000515140">
    <property type="component" value="Unplaced"/>
</dbReference>
<evidence type="ECO:0000313" key="2">
    <source>
        <dbReference type="Proteomes" id="UP000515140"/>
    </source>
</evidence>
<feature type="region of interest" description="Disordered" evidence="1">
    <location>
        <begin position="22"/>
        <end position="46"/>
    </location>
</feature>
<dbReference type="RefSeq" id="XP_020819241.1">
    <property type="nucleotide sequence ID" value="XM_020963582.1"/>
</dbReference>
<keyword evidence="2" id="KW-1185">Reference proteome</keyword>
<dbReference type="GeneID" id="110192431"/>
<reference evidence="3" key="1">
    <citation type="submission" date="2025-08" db="UniProtKB">
        <authorList>
            <consortium name="RefSeq"/>
        </authorList>
    </citation>
    <scope>IDENTIFICATION</scope>
    <source>
        <tissue evidence="3">Spleen</tissue>
    </source>
</reference>
<organism evidence="2 3">
    <name type="scientific">Phascolarctos cinereus</name>
    <name type="common">Koala</name>
    <dbReference type="NCBI Taxonomy" id="38626"/>
    <lineage>
        <taxon>Eukaryota</taxon>
        <taxon>Metazoa</taxon>
        <taxon>Chordata</taxon>
        <taxon>Craniata</taxon>
        <taxon>Vertebrata</taxon>
        <taxon>Euteleostomi</taxon>
        <taxon>Mammalia</taxon>
        <taxon>Metatheria</taxon>
        <taxon>Diprotodontia</taxon>
        <taxon>Phascolarctidae</taxon>
        <taxon>Phascolarctos</taxon>
    </lineage>
</organism>
<feature type="compositionally biased region" description="Pro residues" evidence="1">
    <location>
        <begin position="238"/>
        <end position="253"/>
    </location>
</feature>
<dbReference type="KEGG" id="pcw:110192431"/>
<evidence type="ECO:0000256" key="1">
    <source>
        <dbReference type="SAM" id="MobiDB-lite"/>
    </source>
</evidence>